<feature type="compositionally biased region" description="Pro residues" evidence="19">
    <location>
        <begin position="96"/>
        <end position="111"/>
    </location>
</feature>
<name>A0A4D9DKF0_9SAUR</name>
<evidence type="ECO:0000256" key="17">
    <source>
        <dbReference type="ARBA" id="ARBA00063184"/>
    </source>
</evidence>
<keyword evidence="10 20" id="KW-1133">Transmembrane helix</keyword>
<keyword evidence="12 20" id="KW-0472">Membrane</keyword>
<gene>
    <name evidence="21" type="ORF">DR999_PMT20331</name>
</gene>
<evidence type="ECO:0000256" key="16">
    <source>
        <dbReference type="ARBA" id="ARBA00060886"/>
    </source>
</evidence>
<dbReference type="GO" id="GO:0005813">
    <property type="term" value="C:centrosome"/>
    <property type="evidence" value="ECO:0007669"/>
    <property type="project" value="UniProtKB-SubCell"/>
</dbReference>
<comment type="function">
    <text evidence="15">Required for normal cytokinesis during mitosis. Plays a role in the regulation of cell proliferation. May be a component of the chromosomal passenger complex (CPC), a complex that acts as a key regulator of mitosis. The CPC complex has essential functions at the centromere in ensuring correct chromosome alignment and segregation and is required for chromatin-induced microtubule stabilization and spindle assembly. Increases AURKB activity. Inhibits apoptosis induced by TGFB1. Overexpression induces swelling of mitochondria and reduces mitochondrial membrane potential.</text>
</comment>
<reference evidence="21 22" key="1">
    <citation type="submission" date="2019-04" db="EMBL/GenBank/DDBJ databases">
        <title>Draft genome of the big-headed turtle Platysternon megacephalum.</title>
        <authorList>
            <person name="Gong S."/>
        </authorList>
    </citation>
    <scope>NUCLEOTIDE SEQUENCE [LARGE SCALE GENOMIC DNA]</scope>
    <source>
        <strain evidence="21">DO16091913</strain>
        <tissue evidence="21">Muscle</tissue>
    </source>
</reference>
<evidence type="ECO:0000256" key="15">
    <source>
        <dbReference type="ARBA" id="ARBA00058368"/>
    </source>
</evidence>
<evidence type="ECO:0000313" key="21">
    <source>
        <dbReference type="EMBL" id="TFJ97806.1"/>
    </source>
</evidence>
<dbReference type="Proteomes" id="UP000297703">
    <property type="component" value="Unassembled WGS sequence"/>
</dbReference>
<evidence type="ECO:0000256" key="20">
    <source>
        <dbReference type="SAM" id="Phobius"/>
    </source>
</evidence>
<reference evidence="21 22" key="2">
    <citation type="submission" date="2019-04" db="EMBL/GenBank/DDBJ databases">
        <title>The genome sequence of big-headed turtle.</title>
        <authorList>
            <person name="Gong S."/>
        </authorList>
    </citation>
    <scope>NUCLEOTIDE SEQUENCE [LARGE SCALE GENOMIC DNA]</scope>
    <source>
        <strain evidence="21">DO16091913</strain>
        <tissue evidence="21">Muscle</tissue>
    </source>
</reference>
<dbReference type="GO" id="GO:0005739">
    <property type="term" value="C:mitochondrion"/>
    <property type="evidence" value="ECO:0007669"/>
    <property type="project" value="UniProtKB-SubCell"/>
</dbReference>
<keyword evidence="11" id="KW-0496">Mitochondrion</keyword>
<feature type="region of interest" description="Disordered" evidence="19">
    <location>
        <begin position="91"/>
        <end position="111"/>
    </location>
</feature>
<dbReference type="PANTHER" id="PTHR13041">
    <property type="entry name" value="JTB PROTEIN-RELATED"/>
    <property type="match status" value="1"/>
</dbReference>
<dbReference type="GO" id="GO:0000281">
    <property type="term" value="P:mitotic cytokinesis"/>
    <property type="evidence" value="ECO:0007669"/>
    <property type="project" value="TreeGrafter"/>
</dbReference>
<evidence type="ECO:0000256" key="10">
    <source>
        <dbReference type="ARBA" id="ARBA00022989"/>
    </source>
</evidence>
<evidence type="ECO:0000256" key="11">
    <source>
        <dbReference type="ARBA" id="ARBA00023128"/>
    </source>
</evidence>
<dbReference type="AlphaFoldDB" id="A0A4D9DKF0"/>
<comment type="caution">
    <text evidence="21">The sequence shown here is derived from an EMBL/GenBank/DDBJ whole genome shotgun (WGS) entry which is preliminary data.</text>
</comment>
<evidence type="ECO:0000256" key="13">
    <source>
        <dbReference type="ARBA" id="ARBA00023212"/>
    </source>
</evidence>
<feature type="compositionally biased region" description="Basic residues" evidence="19">
    <location>
        <begin position="143"/>
        <end position="152"/>
    </location>
</feature>
<keyword evidence="22" id="KW-1185">Reference proteome</keyword>
<evidence type="ECO:0000256" key="5">
    <source>
        <dbReference type="ARBA" id="ARBA00022490"/>
    </source>
</evidence>
<keyword evidence="7 20" id="KW-0812">Transmembrane</keyword>
<evidence type="ECO:0000256" key="4">
    <source>
        <dbReference type="ARBA" id="ARBA00004479"/>
    </source>
</evidence>
<keyword evidence="13" id="KW-0206">Cytoskeleton</keyword>
<evidence type="ECO:0000256" key="3">
    <source>
        <dbReference type="ARBA" id="ARBA00004300"/>
    </source>
</evidence>
<feature type="transmembrane region" description="Helical" evidence="20">
    <location>
        <begin position="270"/>
        <end position="290"/>
    </location>
</feature>
<protein>
    <recommendedName>
        <fullName evidence="18">Protein JTB</fullName>
    </recommendedName>
</protein>
<evidence type="ECO:0000256" key="14">
    <source>
        <dbReference type="ARBA" id="ARBA00023306"/>
    </source>
</evidence>
<evidence type="ECO:0000256" key="8">
    <source>
        <dbReference type="ARBA" id="ARBA00022729"/>
    </source>
</evidence>
<dbReference type="Pfam" id="PF05439">
    <property type="entry name" value="JTB"/>
    <property type="match status" value="1"/>
</dbReference>
<feature type="compositionally biased region" description="Basic and acidic residues" evidence="19">
    <location>
        <begin position="153"/>
        <end position="163"/>
    </location>
</feature>
<evidence type="ECO:0000256" key="2">
    <source>
        <dbReference type="ARBA" id="ARBA00004186"/>
    </source>
</evidence>
<dbReference type="FunFam" id="3.30.720.220:FF:000001">
    <property type="entry name" value="Jumping translocation breakpoint"/>
    <property type="match status" value="1"/>
</dbReference>
<feature type="region of interest" description="Disordered" evidence="19">
    <location>
        <begin position="1"/>
        <end position="25"/>
    </location>
</feature>
<dbReference type="GO" id="GO:0016020">
    <property type="term" value="C:membrane"/>
    <property type="evidence" value="ECO:0007669"/>
    <property type="project" value="UniProtKB-SubCell"/>
</dbReference>
<evidence type="ECO:0000256" key="19">
    <source>
        <dbReference type="SAM" id="MobiDB-lite"/>
    </source>
</evidence>
<keyword evidence="9" id="KW-0498">Mitosis</keyword>
<dbReference type="GO" id="GO:0030496">
    <property type="term" value="C:midbody"/>
    <property type="evidence" value="ECO:0007669"/>
    <property type="project" value="TreeGrafter"/>
</dbReference>
<evidence type="ECO:0000256" key="9">
    <source>
        <dbReference type="ARBA" id="ARBA00022776"/>
    </source>
</evidence>
<proteinExistence type="inferred from homology"/>
<keyword evidence="14" id="KW-0131">Cell cycle</keyword>
<comment type="subcellular location">
    <subcellularLocation>
        <location evidence="3">Cytoplasm</location>
        <location evidence="3">Cytoskeleton</location>
        <location evidence="3">Microtubule organizing center</location>
        <location evidence="3">Centrosome</location>
    </subcellularLocation>
    <subcellularLocation>
        <location evidence="2">Cytoplasm</location>
        <location evidence="2">Cytoskeleton</location>
        <location evidence="2">Spindle</location>
    </subcellularLocation>
    <subcellularLocation>
        <location evidence="4">Membrane</location>
        <topology evidence="4">Single-pass type I membrane protein</topology>
    </subcellularLocation>
    <subcellularLocation>
        <location evidence="1">Mitochondrion</location>
    </subcellularLocation>
</comment>
<dbReference type="InterPro" id="IPR008657">
    <property type="entry name" value="JTB"/>
</dbReference>
<accession>A0A4D9DKF0</accession>
<dbReference type="PANTHER" id="PTHR13041:SF3">
    <property type="entry name" value="PROTEIN JTB"/>
    <property type="match status" value="1"/>
</dbReference>
<evidence type="ECO:0000256" key="7">
    <source>
        <dbReference type="ARBA" id="ARBA00022692"/>
    </source>
</evidence>
<dbReference type="GO" id="GO:0005819">
    <property type="term" value="C:spindle"/>
    <property type="evidence" value="ECO:0007669"/>
    <property type="project" value="UniProtKB-SubCell"/>
</dbReference>
<evidence type="ECO:0000256" key="18">
    <source>
        <dbReference type="ARBA" id="ARBA00068227"/>
    </source>
</evidence>
<organism evidence="21 22">
    <name type="scientific">Platysternon megacephalum</name>
    <name type="common">big-headed turtle</name>
    <dbReference type="NCBI Taxonomy" id="55544"/>
    <lineage>
        <taxon>Eukaryota</taxon>
        <taxon>Metazoa</taxon>
        <taxon>Chordata</taxon>
        <taxon>Craniata</taxon>
        <taxon>Vertebrata</taxon>
        <taxon>Euteleostomi</taxon>
        <taxon>Archelosauria</taxon>
        <taxon>Testudinata</taxon>
        <taxon>Testudines</taxon>
        <taxon>Cryptodira</taxon>
        <taxon>Durocryptodira</taxon>
        <taxon>Testudinoidea</taxon>
        <taxon>Platysternidae</taxon>
        <taxon>Platysternon</taxon>
    </lineage>
</organism>
<evidence type="ECO:0000256" key="1">
    <source>
        <dbReference type="ARBA" id="ARBA00004173"/>
    </source>
</evidence>
<feature type="region of interest" description="Disordered" evidence="19">
    <location>
        <begin position="135"/>
        <end position="168"/>
    </location>
</feature>
<dbReference type="Gene3D" id="3.30.720.220">
    <property type="match status" value="1"/>
</dbReference>
<comment type="subunit">
    <text evidence="17">Interacts with AURKA, AURKB, BIRC5 and INCENP. May be a component of the CPC at least composed of BIRC5/survivin, CDCA8/borealin, INCENP and AURKB/Aurora-B.</text>
</comment>
<evidence type="ECO:0000313" key="22">
    <source>
        <dbReference type="Proteomes" id="UP000297703"/>
    </source>
</evidence>
<dbReference type="EMBL" id="QXTE01000460">
    <property type="protein sequence ID" value="TFJ97806.1"/>
    <property type="molecule type" value="Genomic_DNA"/>
</dbReference>
<keyword evidence="8" id="KW-0732">Signal</keyword>
<keyword evidence="5" id="KW-0963">Cytoplasm</keyword>
<sequence>MVPALAQAVGSSVGKEVGPRRQHQAWGSRVRGWLMSGAEPGVRGLPPPAPNHSPVLGAGPAPILPRAGGLHWALRGRDPQLWGEPIPQLQRAAPWTTPPGPTPQPGPAPANPWNPPAACALPVMPRAAVVTLASPLAGSSQKAPRRPRWRRRERGEAGERETRTPPVAMGPRALGRCVLLALGALAWSLRLAEATAPSEAKRSVSPLVATPCWEAEDFVVVQDCAPCTIFQAKTMPECSTTGFIEQINCAASKKEEYKSCRSVVTEAHSFWKFEGAMICVAVVFALLVMCRQRVLDRKALEKVRKQIESI</sequence>
<evidence type="ECO:0000256" key="6">
    <source>
        <dbReference type="ARBA" id="ARBA00022618"/>
    </source>
</evidence>
<keyword evidence="6" id="KW-0132">Cell division</keyword>
<dbReference type="OrthoDB" id="5971907at2759"/>
<evidence type="ECO:0000256" key="12">
    <source>
        <dbReference type="ARBA" id="ARBA00023136"/>
    </source>
</evidence>
<comment type="similarity">
    <text evidence="16">Belongs to the JTB family.</text>
</comment>